<protein>
    <submittedName>
        <fullName evidence="2">Uncharacterized protein</fullName>
    </submittedName>
</protein>
<evidence type="ECO:0000256" key="1">
    <source>
        <dbReference type="SAM" id="MobiDB-lite"/>
    </source>
</evidence>
<dbReference type="AlphaFoldDB" id="A0A9P4GUZ8"/>
<comment type="caution">
    <text evidence="2">The sequence shown here is derived from an EMBL/GenBank/DDBJ whole genome shotgun (WGS) entry which is preliminary data.</text>
</comment>
<feature type="compositionally biased region" description="Basic and acidic residues" evidence="1">
    <location>
        <begin position="1"/>
        <end position="16"/>
    </location>
</feature>
<keyword evidence="3" id="KW-1185">Reference proteome</keyword>
<evidence type="ECO:0000313" key="3">
    <source>
        <dbReference type="Proteomes" id="UP000799777"/>
    </source>
</evidence>
<feature type="region of interest" description="Disordered" evidence="1">
    <location>
        <begin position="1"/>
        <end position="60"/>
    </location>
</feature>
<dbReference type="OrthoDB" id="3794583at2759"/>
<sequence length="468" mass="51979">MPLRSGKDFHAAEHKIHSLQAGPKLPSEATSKAGATRVPKRPLTRSEPDWEPEVACGPSPKKPWRGEVCKLVEDDAVIEKFPRTTQSQTGSQAIAQANARMLVTKPQVFALPVRPDRIPTIVEDARSDRRNECTRLAVNVISEEGQLQFNKEALSRWDRREIDGSSIERPIIIAEHGNGFQSTQRRLGQRDALSEIAHKALRSVERREPTRFTATYCHGRLHAQPSNAATLSSVMFTFQEAKAFLLQPEHGGGSSHPPYDLSTGEYIPYPVTRSYSLGGMGRYSLIPQTSTTNNGDTDVGEYTFDWGAHYGKSLSEVPPVYIASILASPRLSAMLAEHHGLREALQHNKPDDPRLRKALQPMQPSSLLPRSKLTISRSWTTQEDERPLVDPFPSDVHEKDIKESMDGCAETPTLASCVHPKDYVLNFGRYASRPLHKVPLAYLCMLDSNAHALNAHTGLQQGNVFPLP</sequence>
<reference evidence="2" key="1">
    <citation type="journal article" date="2020" name="Stud. Mycol.">
        <title>101 Dothideomycetes genomes: a test case for predicting lifestyles and emergence of pathogens.</title>
        <authorList>
            <person name="Haridas S."/>
            <person name="Albert R."/>
            <person name="Binder M."/>
            <person name="Bloem J."/>
            <person name="Labutti K."/>
            <person name="Salamov A."/>
            <person name="Andreopoulos B."/>
            <person name="Baker S."/>
            <person name="Barry K."/>
            <person name="Bills G."/>
            <person name="Bluhm B."/>
            <person name="Cannon C."/>
            <person name="Castanera R."/>
            <person name="Culley D."/>
            <person name="Daum C."/>
            <person name="Ezra D."/>
            <person name="Gonzalez J."/>
            <person name="Henrissat B."/>
            <person name="Kuo A."/>
            <person name="Liang C."/>
            <person name="Lipzen A."/>
            <person name="Lutzoni F."/>
            <person name="Magnuson J."/>
            <person name="Mondo S."/>
            <person name="Nolan M."/>
            <person name="Ohm R."/>
            <person name="Pangilinan J."/>
            <person name="Park H.-J."/>
            <person name="Ramirez L."/>
            <person name="Alfaro M."/>
            <person name="Sun H."/>
            <person name="Tritt A."/>
            <person name="Yoshinaga Y."/>
            <person name="Zwiers L.-H."/>
            <person name="Turgeon B."/>
            <person name="Goodwin S."/>
            <person name="Spatafora J."/>
            <person name="Crous P."/>
            <person name="Grigoriev I."/>
        </authorList>
    </citation>
    <scope>NUCLEOTIDE SEQUENCE</scope>
    <source>
        <strain evidence="2">CBS 110217</strain>
    </source>
</reference>
<organism evidence="2 3">
    <name type="scientific">Setomelanomma holmii</name>
    <dbReference type="NCBI Taxonomy" id="210430"/>
    <lineage>
        <taxon>Eukaryota</taxon>
        <taxon>Fungi</taxon>
        <taxon>Dikarya</taxon>
        <taxon>Ascomycota</taxon>
        <taxon>Pezizomycotina</taxon>
        <taxon>Dothideomycetes</taxon>
        <taxon>Pleosporomycetidae</taxon>
        <taxon>Pleosporales</taxon>
        <taxon>Pleosporineae</taxon>
        <taxon>Phaeosphaeriaceae</taxon>
        <taxon>Setomelanomma</taxon>
    </lineage>
</organism>
<dbReference type="Proteomes" id="UP000799777">
    <property type="component" value="Unassembled WGS sequence"/>
</dbReference>
<proteinExistence type="predicted"/>
<evidence type="ECO:0000313" key="2">
    <source>
        <dbReference type="EMBL" id="KAF2023198.1"/>
    </source>
</evidence>
<name>A0A9P4GUZ8_9PLEO</name>
<accession>A0A9P4GUZ8</accession>
<gene>
    <name evidence="2" type="ORF">EK21DRAFT_118984</name>
</gene>
<dbReference type="EMBL" id="ML978369">
    <property type="protein sequence ID" value="KAF2023198.1"/>
    <property type="molecule type" value="Genomic_DNA"/>
</dbReference>